<dbReference type="InterPro" id="IPR015421">
    <property type="entry name" value="PyrdxlP-dep_Trfase_major"/>
</dbReference>
<dbReference type="GO" id="GO:0004758">
    <property type="term" value="F:serine C-palmitoyltransferase activity"/>
    <property type="evidence" value="ECO:0007669"/>
    <property type="project" value="TreeGrafter"/>
</dbReference>
<dbReference type="EC" id="2.3.1.50" evidence="5"/>
<comment type="cofactor">
    <cofactor evidence="1">
        <name>pyridoxal 5'-phosphate</name>
        <dbReference type="ChEBI" id="CHEBI:597326"/>
    </cofactor>
</comment>
<comment type="pathway">
    <text evidence="3">Sphingolipid metabolism.</text>
</comment>
<dbReference type="EMBL" id="JAVFHQ010000005">
    <property type="protein sequence ID" value="KAK4549269.1"/>
    <property type="molecule type" value="Genomic_DNA"/>
</dbReference>
<evidence type="ECO:0000256" key="8">
    <source>
        <dbReference type="ARBA" id="ARBA00022919"/>
    </source>
</evidence>
<dbReference type="SUPFAM" id="SSF53383">
    <property type="entry name" value="PLP-dependent transferases"/>
    <property type="match status" value="1"/>
</dbReference>
<keyword evidence="6" id="KW-0808">Transferase</keyword>
<evidence type="ECO:0000313" key="12">
    <source>
        <dbReference type="EMBL" id="KAK4549269.1"/>
    </source>
</evidence>
<dbReference type="PANTHER" id="PTHR13693">
    <property type="entry name" value="CLASS II AMINOTRANSFERASE/8-AMINO-7-OXONONANOATE SYNTHASE"/>
    <property type="match status" value="1"/>
</dbReference>
<evidence type="ECO:0000256" key="3">
    <source>
        <dbReference type="ARBA" id="ARBA00004991"/>
    </source>
</evidence>
<name>A0AAV9JXB9_9PEZI</name>
<comment type="similarity">
    <text evidence="4">Belongs to the class-II pyridoxal-phosphate-dependent aminotransferase family.</text>
</comment>
<gene>
    <name evidence="12" type="ORF">LTR36_007728</name>
</gene>
<evidence type="ECO:0000256" key="2">
    <source>
        <dbReference type="ARBA" id="ARBA00004760"/>
    </source>
</evidence>
<dbReference type="PANTHER" id="PTHR13693:SF2">
    <property type="entry name" value="SERINE PALMITOYLTRANSFERASE 1"/>
    <property type="match status" value="1"/>
</dbReference>
<evidence type="ECO:0000256" key="10">
    <source>
        <dbReference type="ARBA" id="ARBA00023315"/>
    </source>
</evidence>
<dbReference type="GO" id="GO:0005783">
    <property type="term" value="C:endoplasmic reticulum"/>
    <property type="evidence" value="ECO:0007669"/>
    <property type="project" value="TreeGrafter"/>
</dbReference>
<evidence type="ECO:0000256" key="6">
    <source>
        <dbReference type="ARBA" id="ARBA00022679"/>
    </source>
</evidence>
<dbReference type="Pfam" id="PF00155">
    <property type="entry name" value="Aminotran_1_2"/>
    <property type="match status" value="1"/>
</dbReference>
<dbReference type="GO" id="GO:0046513">
    <property type="term" value="P:ceramide biosynthetic process"/>
    <property type="evidence" value="ECO:0007669"/>
    <property type="project" value="TreeGrafter"/>
</dbReference>
<keyword evidence="9" id="KW-0443">Lipid metabolism</keyword>
<protein>
    <recommendedName>
        <fullName evidence="5">serine C-palmitoyltransferase</fullName>
        <ecNumber evidence="5">2.3.1.50</ecNumber>
    </recommendedName>
</protein>
<evidence type="ECO:0000256" key="4">
    <source>
        <dbReference type="ARBA" id="ARBA00008392"/>
    </source>
</evidence>
<dbReference type="InterPro" id="IPR050087">
    <property type="entry name" value="AON_synthase_class-II"/>
</dbReference>
<evidence type="ECO:0000256" key="9">
    <source>
        <dbReference type="ARBA" id="ARBA00023098"/>
    </source>
</evidence>
<dbReference type="InterPro" id="IPR015424">
    <property type="entry name" value="PyrdxlP-dep_Trfase"/>
</dbReference>
<feature type="domain" description="Aminotransferase class I/classII large" evidence="11">
    <location>
        <begin position="136"/>
        <end position="469"/>
    </location>
</feature>
<dbReference type="FunFam" id="3.40.640.10:FF:000059">
    <property type="entry name" value="Serine palmitoyl CoA transferase subunit LcbA"/>
    <property type="match status" value="1"/>
</dbReference>
<dbReference type="GO" id="GO:0046512">
    <property type="term" value="P:sphingosine biosynthetic process"/>
    <property type="evidence" value="ECO:0007669"/>
    <property type="project" value="TreeGrafter"/>
</dbReference>
<keyword evidence="13" id="KW-1185">Reference proteome</keyword>
<comment type="caution">
    <text evidence="12">The sequence shown here is derived from an EMBL/GenBank/DDBJ whole genome shotgun (WGS) entry which is preliminary data.</text>
</comment>
<dbReference type="InterPro" id="IPR004839">
    <property type="entry name" value="Aminotransferase_I/II_large"/>
</dbReference>
<evidence type="ECO:0000259" key="11">
    <source>
        <dbReference type="Pfam" id="PF00155"/>
    </source>
</evidence>
<dbReference type="Gene3D" id="3.90.1150.10">
    <property type="entry name" value="Aspartate Aminotransferase, domain 1"/>
    <property type="match status" value="1"/>
</dbReference>
<evidence type="ECO:0000256" key="1">
    <source>
        <dbReference type="ARBA" id="ARBA00001933"/>
    </source>
</evidence>
<dbReference type="GO" id="GO:0016020">
    <property type="term" value="C:membrane"/>
    <property type="evidence" value="ECO:0007669"/>
    <property type="project" value="GOC"/>
</dbReference>
<keyword evidence="10" id="KW-0012">Acyltransferase</keyword>
<sequence length="529" mass="57699">MSAASTNATYLHGAELPSTALHLFDTTVSSLQKIPGSAILVRYIRSSYQDDPIRSLVELFLFIFAVRYLLAPAYSTKKVKNVPLTEDEIDELVDDWTPEPLAGPETEFEKAENETRPVIVGPAGPKAKLAGSGRTVTNLASYNHYNFASNPELTAKAINAVRTYGVGPCSPPGFYGTQDVHMKSEADIAAHLGMPACIIYAQSFSTISSVIPSFCKRGDVIVADRAVNFPIRKGLQISRSTVRWYEHNDMEDLERVLKKVVKEGRGKPLTRRFIVTEGLFETVGDMADLPRIVDMKIKYKFRIILDETWSYGVLGRQGRGITEQQNVDPTQVDMIIGGLAGALASGGGFCAGTGEIVEHQRLSASAYTYSAALPALLATTASETVALLQEQPALIQGLRDNIRAIRAQLDPRSEWVRCTSAPENPILVLSLKPEHITARNLSVKDQDGVLQDCVDECLANGVLVTRVKSMPKALGVAEKELAREWRAPPALKVCVTGGLGKREIEKAGVVVRHAITTVMKGKKWQRGGL</sequence>
<keyword evidence="7" id="KW-0663">Pyridoxal phosphate</keyword>
<reference evidence="12 13" key="1">
    <citation type="submission" date="2021-11" db="EMBL/GenBank/DDBJ databases">
        <title>Black yeast isolated from Biological Soil Crust.</title>
        <authorList>
            <person name="Kurbessoian T."/>
        </authorList>
    </citation>
    <scope>NUCLEOTIDE SEQUENCE [LARGE SCALE GENOMIC DNA]</scope>
    <source>
        <strain evidence="12 13">CCFEE 5522</strain>
    </source>
</reference>
<organism evidence="12 13">
    <name type="scientific">Oleoguttula mirabilis</name>
    <dbReference type="NCBI Taxonomy" id="1507867"/>
    <lineage>
        <taxon>Eukaryota</taxon>
        <taxon>Fungi</taxon>
        <taxon>Dikarya</taxon>
        <taxon>Ascomycota</taxon>
        <taxon>Pezizomycotina</taxon>
        <taxon>Dothideomycetes</taxon>
        <taxon>Dothideomycetidae</taxon>
        <taxon>Mycosphaerellales</taxon>
        <taxon>Teratosphaeriaceae</taxon>
        <taxon>Oleoguttula</taxon>
    </lineage>
</organism>
<evidence type="ECO:0000256" key="7">
    <source>
        <dbReference type="ARBA" id="ARBA00022898"/>
    </source>
</evidence>
<comment type="pathway">
    <text evidence="2">Lipid metabolism; sphingolipid metabolism.</text>
</comment>
<dbReference type="Proteomes" id="UP001324427">
    <property type="component" value="Unassembled WGS sequence"/>
</dbReference>
<proteinExistence type="inferred from homology"/>
<accession>A0AAV9JXB9</accession>
<keyword evidence="8" id="KW-0746">Sphingolipid metabolism</keyword>
<dbReference type="AlphaFoldDB" id="A0AAV9JXB9"/>
<evidence type="ECO:0000313" key="13">
    <source>
        <dbReference type="Proteomes" id="UP001324427"/>
    </source>
</evidence>
<dbReference type="GO" id="GO:0030170">
    <property type="term" value="F:pyridoxal phosphate binding"/>
    <property type="evidence" value="ECO:0007669"/>
    <property type="project" value="InterPro"/>
</dbReference>
<dbReference type="Gene3D" id="3.40.640.10">
    <property type="entry name" value="Type I PLP-dependent aspartate aminotransferase-like (Major domain)"/>
    <property type="match status" value="1"/>
</dbReference>
<evidence type="ECO:0000256" key="5">
    <source>
        <dbReference type="ARBA" id="ARBA00013220"/>
    </source>
</evidence>
<dbReference type="InterPro" id="IPR015422">
    <property type="entry name" value="PyrdxlP-dep_Trfase_small"/>
</dbReference>